<organism evidence="2 3">
    <name type="scientific">Haematococcus lacustris</name>
    <name type="common">Green alga</name>
    <name type="synonym">Haematococcus pluvialis</name>
    <dbReference type="NCBI Taxonomy" id="44745"/>
    <lineage>
        <taxon>Eukaryota</taxon>
        <taxon>Viridiplantae</taxon>
        <taxon>Chlorophyta</taxon>
        <taxon>core chlorophytes</taxon>
        <taxon>Chlorophyceae</taxon>
        <taxon>CS clade</taxon>
        <taxon>Chlamydomonadales</taxon>
        <taxon>Haematococcaceae</taxon>
        <taxon>Haematococcus</taxon>
    </lineage>
</organism>
<gene>
    <name evidence="2" type="ORF">HaLaN_12260</name>
</gene>
<comment type="caution">
    <text evidence="2">The sequence shown here is derived from an EMBL/GenBank/DDBJ whole genome shotgun (WGS) entry which is preliminary data.</text>
</comment>
<evidence type="ECO:0000313" key="2">
    <source>
        <dbReference type="EMBL" id="GFH15932.1"/>
    </source>
</evidence>
<evidence type="ECO:0000313" key="3">
    <source>
        <dbReference type="Proteomes" id="UP000485058"/>
    </source>
</evidence>
<keyword evidence="1" id="KW-0472">Membrane</keyword>
<name>A0A699ZJL4_HAELA</name>
<reference evidence="2 3" key="1">
    <citation type="submission" date="2020-02" db="EMBL/GenBank/DDBJ databases">
        <title>Draft genome sequence of Haematococcus lacustris strain NIES-144.</title>
        <authorList>
            <person name="Morimoto D."/>
            <person name="Nakagawa S."/>
            <person name="Yoshida T."/>
            <person name="Sawayama S."/>
        </authorList>
    </citation>
    <scope>NUCLEOTIDE SEQUENCE [LARGE SCALE GENOMIC DNA]</scope>
    <source>
        <strain evidence="2 3">NIES-144</strain>
    </source>
</reference>
<sequence length="42" mass="4366">MLTYSAGTWLRSDGSASTSWTGLAGILFSAVAVAAVQHCYSQ</sequence>
<evidence type="ECO:0000256" key="1">
    <source>
        <dbReference type="SAM" id="Phobius"/>
    </source>
</evidence>
<dbReference type="AlphaFoldDB" id="A0A699ZJL4"/>
<dbReference type="EMBL" id="BLLF01000921">
    <property type="protein sequence ID" value="GFH15932.1"/>
    <property type="molecule type" value="Genomic_DNA"/>
</dbReference>
<feature type="transmembrane region" description="Helical" evidence="1">
    <location>
        <begin position="20"/>
        <end position="40"/>
    </location>
</feature>
<proteinExistence type="predicted"/>
<keyword evidence="1" id="KW-0812">Transmembrane</keyword>
<keyword evidence="1" id="KW-1133">Transmembrane helix</keyword>
<accession>A0A699ZJL4</accession>
<protein>
    <submittedName>
        <fullName evidence="2">Uncharacterized protein</fullName>
    </submittedName>
</protein>
<dbReference type="Proteomes" id="UP000485058">
    <property type="component" value="Unassembled WGS sequence"/>
</dbReference>
<keyword evidence="3" id="KW-1185">Reference proteome</keyword>